<dbReference type="EMBL" id="KI669649">
    <property type="protein sequence ID" value="ETM99684.1"/>
    <property type="molecule type" value="Genomic_DNA"/>
</dbReference>
<gene>
    <name evidence="2" type="ORF">PPTG_24385</name>
</gene>
<reference evidence="3" key="1">
    <citation type="submission" date="2011-12" db="EMBL/GenBank/DDBJ databases">
        <authorList>
            <consortium name="The Broad Institute Genome Sequencing Platform"/>
            <person name="Russ C."/>
            <person name="Tyler B."/>
            <person name="Panabieres F."/>
            <person name="Shan W."/>
            <person name="Tripathy S."/>
            <person name="Grunwald N."/>
            <person name="Machado M."/>
            <person name="Young S.K."/>
            <person name="Zeng Q."/>
            <person name="Gargeya S."/>
            <person name="Fitzgerald M."/>
            <person name="Haas B."/>
            <person name="Abouelleil A."/>
            <person name="Alvarado L."/>
            <person name="Arachchi H.M."/>
            <person name="Berlin A."/>
            <person name="Chapman S.B."/>
            <person name="Gearin G."/>
            <person name="Goldberg J."/>
            <person name="Griggs A."/>
            <person name="Gujja S."/>
            <person name="Hansen M."/>
            <person name="Heiman D."/>
            <person name="Howarth C."/>
            <person name="Larimer J."/>
            <person name="Lui A."/>
            <person name="MacDonald P.J.P."/>
            <person name="McCowen C."/>
            <person name="Montmayeur A."/>
            <person name="Murphy C."/>
            <person name="Neiman D."/>
            <person name="Pearson M."/>
            <person name="Priest M."/>
            <person name="Roberts A."/>
            <person name="Saif S."/>
            <person name="Shea T."/>
            <person name="Sisk P."/>
            <person name="Stolte C."/>
            <person name="Sykes S."/>
            <person name="Wortman J."/>
            <person name="Nusbaum C."/>
            <person name="Birren B."/>
        </authorList>
    </citation>
    <scope>NUCLEOTIDE SEQUENCE [LARGE SCALE GENOMIC DNA]</scope>
    <source>
        <strain evidence="3">INRA-310</strain>
    </source>
</reference>
<evidence type="ECO:0000313" key="2">
    <source>
        <dbReference type="EMBL" id="ETM99684.1"/>
    </source>
</evidence>
<dbReference type="VEuPathDB" id="FungiDB:PPTG_24385"/>
<evidence type="ECO:0000256" key="1">
    <source>
        <dbReference type="SAM" id="MobiDB-lite"/>
    </source>
</evidence>
<dbReference type="GeneID" id="20192984"/>
<evidence type="ECO:0000313" key="3">
    <source>
        <dbReference type="Proteomes" id="UP000018817"/>
    </source>
</evidence>
<dbReference type="RefSeq" id="XP_008915064.1">
    <property type="nucleotide sequence ID" value="XM_008916816.1"/>
</dbReference>
<organism evidence="2 3">
    <name type="scientific">Phytophthora nicotianae (strain INRA-310)</name>
    <name type="common">Phytophthora parasitica</name>
    <dbReference type="NCBI Taxonomy" id="761204"/>
    <lineage>
        <taxon>Eukaryota</taxon>
        <taxon>Sar</taxon>
        <taxon>Stramenopiles</taxon>
        <taxon>Oomycota</taxon>
        <taxon>Peronosporomycetes</taxon>
        <taxon>Peronosporales</taxon>
        <taxon>Peronosporaceae</taxon>
        <taxon>Phytophthora</taxon>
    </lineage>
</organism>
<proteinExistence type="predicted"/>
<dbReference type="OrthoDB" id="10498156at2759"/>
<dbReference type="Proteomes" id="UP000018817">
    <property type="component" value="Unassembled WGS sequence"/>
</dbReference>
<sequence>MSQESCDLRDDNESLASYPRLALARLVASRFSRCMRLRHTKMQPRRGLQRCHSDTPMHSWRSQFTPAPIILRSMPEVFVLPHLCFSCSKLAFRSCCPIHSKYHRGMGSQRLAGIHRGSRGDGGGDGNSAAMRLSPKRTSQQHWAGRTASGQRVGLAVC</sequence>
<dbReference type="EMBL" id="KI669649">
    <property type="protein sequence ID" value="ETM99685.1"/>
    <property type="molecule type" value="Genomic_DNA"/>
</dbReference>
<accession>W2PI29</accession>
<protein>
    <submittedName>
        <fullName evidence="2">Uncharacterized protein</fullName>
    </submittedName>
</protein>
<feature type="region of interest" description="Disordered" evidence="1">
    <location>
        <begin position="112"/>
        <end position="149"/>
    </location>
</feature>
<dbReference type="AlphaFoldDB" id="W2PI29"/>
<dbReference type="RefSeq" id="XP_008915065.1">
    <property type="nucleotide sequence ID" value="XM_008916817.1"/>
</dbReference>
<name>W2PI29_PHYN3</name>
<reference evidence="2 3" key="2">
    <citation type="submission" date="2013-11" db="EMBL/GenBank/DDBJ databases">
        <title>The Genome Sequence of Phytophthora parasitica INRA-310.</title>
        <authorList>
            <consortium name="The Broad Institute Genomics Platform"/>
            <person name="Russ C."/>
            <person name="Tyler B."/>
            <person name="Panabieres F."/>
            <person name="Shan W."/>
            <person name="Tripathy S."/>
            <person name="Grunwald N."/>
            <person name="Machado M."/>
            <person name="Johnson C.S."/>
            <person name="Arredondo F."/>
            <person name="Hong C."/>
            <person name="Coffey M."/>
            <person name="Young S.K."/>
            <person name="Zeng Q."/>
            <person name="Gargeya S."/>
            <person name="Fitzgerald M."/>
            <person name="Abouelleil A."/>
            <person name="Alvarado L."/>
            <person name="Chapman S.B."/>
            <person name="Gainer-Dewar J."/>
            <person name="Goldberg J."/>
            <person name="Griggs A."/>
            <person name="Gujja S."/>
            <person name="Hansen M."/>
            <person name="Howarth C."/>
            <person name="Imamovic A."/>
            <person name="Ireland A."/>
            <person name="Larimer J."/>
            <person name="McCowan C."/>
            <person name="Murphy C."/>
            <person name="Pearson M."/>
            <person name="Poon T.W."/>
            <person name="Priest M."/>
            <person name="Roberts A."/>
            <person name="Saif S."/>
            <person name="Shea T."/>
            <person name="Sykes S."/>
            <person name="Wortman J."/>
            <person name="Nusbaum C."/>
            <person name="Birren B."/>
        </authorList>
    </citation>
    <scope>NUCLEOTIDE SEQUENCE [LARGE SCALE GENOMIC DNA]</scope>
    <source>
        <strain evidence="2 3">INRA-310</strain>
    </source>
</reference>